<accession>A0A9X6NXS6</accession>
<organism evidence="1 2">
    <name type="scientific">Lactobacillus johnsonii</name>
    <dbReference type="NCBI Taxonomy" id="33959"/>
    <lineage>
        <taxon>Bacteria</taxon>
        <taxon>Bacillati</taxon>
        <taxon>Bacillota</taxon>
        <taxon>Bacilli</taxon>
        <taxon>Lactobacillales</taxon>
        <taxon>Lactobacillaceae</taxon>
        <taxon>Lactobacillus</taxon>
    </lineage>
</organism>
<dbReference type="AlphaFoldDB" id="A0A9X6NXS6"/>
<dbReference type="SUPFAM" id="SSF47413">
    <property type="entry name" value="lambda repressor-like DNA-binding domains"/>
    <property type="match status" value="1"/>
</dbReference>
<dbReference type="RefSeq" id="WP_094497506.1">
    <property type="nucleotide sequence ID" value="NZ_NGOD01000011.1"/>
</dbReference>
<reference evidence="1 2" key="1">
    <citation type="submission" date="2017-04" db="EMBL/GenBank/DDBJ databases">
        <authorList>
            <person name="Lin X.B."/>
            <person name="Stothard P."/>
            <person name="Tasseva G."/>
            <person name="Walter J."/>
        </authorList>
    </citation>
    <scope>NUCLEOTIDE SEQUENCE [LARGE SCALE GENOMIC DNA]</scope>
    <source>
        <strain evidence="1 2">117c</strain>
    </source>
</reference>
<evidence type="ECO:0000313" key="1">
    <source>
        <dbReference type="EMBL" id="OYS11573.1"/>
    </source>
</evidence>
<protein>
    <submittedName>
        <fullName evidence="1">Uncharacterized protein</fullName>
    </submittedName>
</protein>
<comment type="caution">
    <text evidence="1">The sequence shown here is derived from an EMBL/GenBank/DDBJ whole genome shotgun (WGS) entry which is preliminary data.</text>
</comment>
<dbReference type="GO" id="GO:0003677">
    <property type="term" value="F:DNA binding"/>
    <property type="evidence" value="ECO:0007669"/>
    <property type="project" value="InterPro"/>
</dbReference>
<dbReference type="EMBL" id="NGOH01000088">
    <property type="protein sequence ID" value="OYS11573.1"/>
    <property type="molecule type" value="Genomic_DNA"/>
</dbReference>
<sequence>MELTENQVIAIKRKRGELDLSITALANATKVSKWTLIDIFKHDHRNVNKVTFKKLNDWLITEYERTAQNETTI</sequence>
<name>A0A9X6NXS6_LACJH</name>
<reference evidence="1 2" key="2">
    <citation type="submission" date="2017-09" db="EMBL/GenBank/DDBJ databases">
        <title>Tripartite evolution among Lactobacillus johnsonii, Lactobacillus taiwanensis, Lactobacillus reuteri and their rodent host.</title>
        <authorList>
            <person name="Wang T."/>
            <person name="Knowles S."/>
            <person name="Cheng C."/>
        </authorList>
    </citation>
    <scope>NUCLEOTIDE SEQUENCE [LARGE SCALE GENOMIC DNA]</scope>
    <source>
        <strain evidence="1 2">117c</strain>
    </source>
</reference>
<dbReference type="InterPro" id="IPR010982">
    <property type="entry name" value="Lambda_DNA-bd_dom_sf"/>
</dbReference>
<dbReference type="Proteomes" id="UP000215693">
    <property type="component" value="Unassembled WGS sequence"/>
</dbReference>
<evidence type="ECO:0000313" key="2">
    <source>
        <dbReference type="Proteomes" id="UP000215693"/>
    </source>
</evidence>
<proteinExistence type="predicted"/>
<gene>
    <name evidence="1" type="ORF">CBF50_07710</name>
</gene>